<protein>
    <submittedName>
        <fullName evidence="2">Glycine/D-amino acid oxidase</fullName>
    </submittedName>
</protein>
<accession>A0A1H1PY70</accession>
<dbReference type="AlphaFoldDB" id="A0A1H1PY70"/>
<keyword evidence="3" id="KW-1185">Reference proteome</keyword>
<organism evidence="2 3">
    <name type="scientific">Nocardioides scoriae</name>
    <dbReference type="NCBI Taxonomy" id="642780"/>
    <lineage>
        <taxon>Bacteria</taxon>
        <taxon>Bacillati</taxon>
        <taxon>Actinomycetota</taxon>
        <taxon>Actinomycetes</taxon>
        <taxon>Propionibacteriales</taxon>
        <taxon>Nocardioidaceae</taxon>
        <taxon>Nocardioides</taxon>
    </lineage>
</organism>
<dbReference type="EMBL" id="LT629757">
    <property type="protein sequence ID" value="SDS16100.1"/>
    <property type="molecule type" value="Genomic_DNA"/>
</dbReference>
<dbReference type="GO" id="GO:0005737">
    <property type="term" value="C:cytoplasm"/>
    <property type="evidence" value="ECO:0007669"/>
    <property type="project" value="TreeGrafter"/>
</dbReference>
<dbReference type="Proteomes" id="UP000198859">
    <property type="component" value="Chromosome I"/>
</dbReference>
<dbReference type="SUPFAM" id="SSF51905">
    <property type="entry name" value="FAD/NAD(P)-binding domain"/>
    <property type="match status" value="1"/>
</dbReference>
<reference evidence="3" key="1">
    <citation type="submission" date="2016-10" db="EMBL/GenBank/DDBJ databases">
        <authorList>
            <person name="Varghese N."/>
            <person name="Submissions S."/>
        </authorList>
    </citation>
    <scope>NUCLEOTIDE SEQUENCE [LARGE SCALE GENOMIC DNA]</scope>
    <source>
        <strain evidence="3">DSM 22127</strain>
    </source>
</reference>
<name>A0A1H1PY70_9ACTN</name>
<dbReference type="InterPro" id="IPR036188">
    <property type="entry name" value="FAD/NAD-bd_sf"/>
</dbReference>
<evidence type="ECO:0000313" key="3">
    <source>
        <dbReference type="Proteomes" id="UP000198859"/>
    </source>
</evidence>
<dbReference type="InterPro" id="IPR006076">
    <property type="entry name" value="FAD-dep_OxRdtase"/>
</dbReference>
<evidence type="ECO:0000259" key="1">
    <source>
        <dbReference type="Pfam" id="PF01266"/>
    </source>
</evidence>
<evidence type="ECO:0000313" key="2">
    <source>
        <dbReference type="EMBL" id="SDS16100.1"/>
    </source>
</evidence>
<dbReference type="STRING" id="642780.SAMN04488570_1267"/>
<dbReference type="PANTHER" id="PTHR13847">
    <property type="entry name" value="SARCOSINE DEHYDROGENASE-RELATED"/>
    <property type="match status" value="1"/>
</dbReference>
<proteinExistence type="predicted"/>
<dbReference type="Gene3D" id="3.30.9.10">
    <property type="entry name" value="D-Amino Acid Oxidase, subunit A, domain 2"/>
    <property type="match status" value="1"/>
</dbReference>
<sequence>MSASGSTPHHLAALRGAVGAPYWLQDAARPAPLPPLAGPDAADLVVVGGGYLGLWTALLAVEREPQRSVLVLEAENCGHAASGRNGGFCEASLTHGFGNGTARWPEEMSTLLELGRENLDGIEKTISEHGIDCDFRRTGSLAVATQPHQVEWAAGEHAAMQSMGMDVTWLEGDALRARIDSPTALAAFHDPDSAMLEPARLAWGLREACLSRGVRIHEGTRVTGLATSGAGVALATDAGPVAARQVVLATNAWPSLLRRLRLMTVPVYDYVLMTEPLTPAQRDAIGWAGREGYSDAGNQFIYARTTRDGRILWGGYDAIYHYGSAMGPAYEQRWATYETLSERFFTAFPQLAEVDGGVRFSHTWGGVIDTCTRFAAFYGTALKGRVGYAAGFTGLGVGATRFAGDVLLDLLGGLDTPRTRLEMVRTKPLPFPPEPLRWAGIEATRRSLARADANGGKENLWLRATGALGLGFDS</sequence>
<feature type="domain" description="FAD dependent oxidoreductase" evidence="1">
    <location>
        <begin position="43"/>
        <end position="409"/>
    </location>
</feature>
<dbReference type="Gene3D" id="3.50.50.60">
    <property type="entry name" value="FAD/NAD(P)-binding domain"/>
    <property type="match status" value="1"/>
</dbReference>
<gene>
    <name evidence="2" type="ORF">SAMN04488570_1267</name>
</gene>
<dbReference type="PANTHER" id="PTHR13847:SF281">
    <property type="entry name" value="FAD DEPENDENT OXIDOREDUCTASE DOMAIN-CONTAINING PROTEIN"/>
    <property type="match status" value="1"/>
</dbReference>
<dbReference type="RefSeq" id="WP_091727374.1">
    <property type="nucleotide sequence ID" value="NZ_LT629757.1"/>
</dbReference>
<dbReference type="OrthoDB" id="9805852at2"/>
<dbReference type="Pfam" id="PF01266">
    <property type="entry name" value="DAO"/>
    <property type="match status" value="1"/>
</dbReference>